<gene>
    <name evidence="1" type="ORF">H9L14_00740</name>
</gene>
<dbReference type="PROSITE" id="PS51257">
    <property type="entry name" value="PROKAR_LIPOPROTEIN"/>
    <property type="match status" value="1"/>
</dbReference>
<proteinExistence type="predicted"/>
<dbReference type="Proteomes" id="UP000516105">
    <property type="component" value="Chromosome"/>
</dbReference>
<evidence type="ECO:0008006" key="3">
    <source>
        <dbReference type="Google" id="ProtNLM"/>
    </source>
</evidence>
<accession>A0ABX6T8J2</accession>
<evidence type="ECO:0000313" key="2">
    <source>
        <dbReference type="Proteomes" id="UP000516105"/>
    </source>
</evidence>
<sequence>MKALFAVSLFALAGCSTLGQGPTTLSGSWGGPGIGLVLEGGLGTVEYDCASGTIDQAIPSAEVPFTVTGTHRTGASGPIRTGQIFTSQRATYTGLAIKQDLTLSVKLEDGTELGPFKLTQGTAPQINRCL</sequence>
<dbReference type="RefSeq" id="WP_187708832.1">
    <property type="nucleotide sequence ID" value="NZ_CP060782.1"/>
</dbReference>
<evidence type="ECO:0000313" key="1">
    <source>
        <dbReference type="EMBL" id="QNP45879.1"/>
    </source>
</evidence>
<protein>
    <recommendedName>
        <fullName evidence="3">Lipoprotein</fullName>
    </recommendedName>
</protein>
<name>A0ABX6T8J2_9SPHN</name>
<reference evidence="1 2" key="1">
    <citation type="submission" date="2020-08" db="EMBL/GenBank/DDBJ databases">
        <title>Genome sequence of Sphingomonas sediminicola KACC 15039T.</title>
        <authorList>
            <person name="Hyun D.-W."/>
            <person name="Bae J.-W."/>
        </authorList>
    </citation>
    <scope>NUCLEOTIDE SEQUENCE [LARGE SCALE GENOMIC DNA]</scope>
    <source>
        <strain evidence="1 2">KACC 15039</strain>
    </source>
</reference>
<dbReference type="EMBL" id="CP060782">
    <property type="protein sequence ID" value="QNP45879.1"/>
    <property type="molecule type" value="Genomic_DNA"/>
</dbReference>
<keyword evidence="2" id="KW-1185">Reference proteome</keyword>
<organism evidence="1 2">
    <name type="scientific">Sphingomonas sediminicola</name>
    <dbReference type="NCBI Taxonomy" id="386874"/>
    <lineage>
        <taxon>Bacteria</taxon>
        <taxon>Pseudomonadati</taxon>
        <taxon>Pseudomonadota</taxon>
        <taxon>Alphaproteobacteria</taxon>
        <taxon>Sphingomonadales</taxon>
        <taxon>Sphingomonadaceae</taxon>
        <taxon>Sphingomonas</taxon>
    </lineage>
</organism>